<dbReference type="InterPro" id="IPR039425">
    <property type="entry name" value="RNA_pol_sigma-70-like"/>
</dbReference>
<keyword evidence="2" id="KW-0731">Sigma factor</keyword>
<sequence>MLKEKFLVFIKSSFSEDKKNELFTYIWQNYRKKISFYISNLIPISHPQFEDLFQEVMLKIYNNLQTFDPSHSFKAWIYTISRNHCLDFIKSFDEKIKASPQASEED</sequence>
<dbReference type="Pfam" id="PF04542">
    <property type="entry name" value="Sigma70_r2"/>
    <property type="match status" value="1"/>
</dbReference>
<name>X0UTQ1_9ZZZZ</name>
<dbReference type="NCBIfam" id="TIGR02937">
    <property type="entry name" value="sigma70-ECF"/>
    <property type="match status" value="1"/>
</dbReference>
<dbReference type="EMBL" id="BARS01026613">
    <property type="protein sequence ID" value="GAG02582.1"/>
    <property type="molecule type" value="Genomic_DNA"/>
</dbReference>
<dbReference type="PANTHER" id="PTHR43133:SF8">
    <property type="entry name" value="RNA POLYMERASE SIGMA FACTOR HI_1459-RELATED"/>
    <property type="match status" value="1"/>
</dbReference>
<gene>
    <name evidence="6" type="ORF">S01H1_41930</name>
</gene>
<evidence type="ECO:0000256" key="2">
    <source>
        <dbReference type="ARBA" id="ARBA00023082"/>
    </source>
</evidence>
<dbReference type="AlphaFoldDB" id="X0UTQ1"/>
<accession>X0UTQ1</accession>
<dbReference type="Gene3D" id="1.10.1740.10">
    <property type="match status" value="1"/>
</dbReference>
<dbReference type="GO" id="GO:0016987">
    <property type="term" value="F:sigma factor activity"/>
    <property type="evidence" value="ECO:0007669"/>
    <property type="project" value="UniProtKB-KW"/>
</dbReference>
<keyword evidence="1" id="KW-0805">Transcription regulation</keyword>
<dbReference type="InterPro" id="IPR014284">
    <property type="entry name" value="RNA_pol_sigma-70_dom"/>
</dbReference>
<proteinExistence type="predicted"/>
<dbReference type="GO" id="GO:0003677">
    <property type="term" value="F:DNA binding"/>
    <property type="evidence" value="ECO:0007669"/>
    <property type="project" value="UniProtKB-KW"/>
</dbReference>
<evidence type="ECO:0000256" key="3">
    <source>
        <dbReference type="ARBA" id="ARBA00023125"/>
    </source>
</evidence>
<feature type="domain" description="RNA polymerase sigma-70 region 2" evidence="5">
    <location>
        <begin position="46"/>
        <end position="91"/>
    </location>
</feature>
<evidence type="ECO:0000259" key="5">
    <source>
        <dbReference type="Pfam" id="PF04542"/>
    </source>
</evidence>
<keyword evidence="4" id="KW-0804">Transcription</keyword>
<feature type="non-terminal residue" evidence="6">
    <location>
        <position position="106"/>
    </location>
</feature>
<keyword evidence="3" id="KW-0238">DNA-binding</keyword>
<organism evidence="6">
    <name type="scientific">marine sediment metagenome</name>
    <dbReference type="NCBI Taxonomy" id="412755"/>
    <lineage>
        <taxon>unclassified sequences</taxon>
        <taxon>metagenomes</taxon>
        <taxon>ecological metagenomes</taxon>
    </lineage>
</organism>
<dbReference type="SUPFAM" id="SSF88946">
    <property type="entry name" value="Sigma2 domain of RNA polymerase sigma factors"/>
    <property type="match status" value="1"/>
</dbReference>
<dbReference type="InterPro" id="IPR007627">
    <property type="entry name" value="RNA_pol_sigma70_r2"/>
</dbReference>
<comment type="caution">
    <text evidence="6">The sequence shown here is derived from an EMBL/GenBank/DDBJ whole genome shotgun (WGS) entry which is preliminary data.</text>
</comment>
<dbReference type="GO" id="GO:0006352">
    <property type="term" value="P:DNA-templated transcription initiation"/>
    <property type="evidence" value="ECO:0007669"/>
    <property type="project" value="InterPro"/>
</dbReference>
<reference evidence="6" key="1">
    <citation type="journal article" date="2014" name="Front. Microbiol.">
        <title>High frequency of phylogenetically diverse reductive dehalogenase-homologous genes in deep subseafloor sedimentary metagenomes.</title>
        <authorList>
            <person name="Kawai M."/>
            <person name="Futagami T."/>
            <person name="Toyoda A."/>
            <person name="Takaki Y."/>
            <person name="Nishi S."/>
            <person name="Hori S."/>
            <person name="Arai W."/>
            <person name="Tsubouchi T."/>
            <person name="Morono Y."/>
            <person name="Uchiyama I."/>
            <person name="Ito T."/>
            <person name="Fujiyama A."/>
            <person name="Inagaki F."/>
            <person name="Takami H."/>
        </authorList>
    </citation>
    <scope>NUCLEOTIDE SEQUENCE</scope>
    <source>
        <strain evidence="6">Expedition CK06-06</strain>
    </source>
</reference>
<dbReference type="InterPro" id="IPR013325">
    <property type="entry name" value="RNA_pol_sigma_r2"/>
</dbReference>
<protein>
    <recommendedName>
        <fullName evidence="5">RNA polymerase sigma-70 region 2 domain-containing protein</fullName>
    </recommendedName>
</protein>
<dbReference type="PANTHER" id="PTHR43133">
    <property type="entry name" value="RNA POLYMERASE ECF-TYPE SIGMA FACTO"/>
    <property type="match status" value="1"/>
</dbReference>
<evidence type="ECO:0000256" key="1">
    <source>
        <dbReference type="ARBA" id="ARBA00023015"/>
    </source>
</evidence>
<evidence type="ECO:0000313" key="6">
    <source>
        <dbReference type="EMBL" id="GAG02582.1"/>
    </source>
</evidence>
<evidence type="ECO:0000256" key="4">
    <source>
        <dbReference type="ARBA" id="ARBA00023163"/>
    </source>
</evidence>